<dbReference type="Proteomes" id="UP000054270">
    <property type="component" value="Unassembled WGS sequence"/>
</dbReference>
<name>A0A0D2NUR6_HYPSF</name>
<dbReference type="AlphaFoldDB" id="A0A0D2NUR6"/>
<sequence length="350" mass="39061">MLQQETYLCEGKHEVNCPSDAFENKMKAELEEAKTEGYYKKAGLALATSLAVLITMFLISLGILLTGLIAFTSSNTANALNNGVAKLPVLGYNTWYAYQCDISEELILQMAQLMKSLGLQAVGYEFVNIDDCWAEKNRTAAGDIIEDQVRFKGGMKLLNQQIHALGFKTGIYSDSGWFTCAGYPGSYSNELRDAQTFADMGFDFLKYDNCAIPYDSITRQGEVGRYQLMSDALAQVGQSTGRNFVFSLCEWGWTQVWVWGAQLGHSWRTTGDLSTQWETLTAVINFNSFLTQATNFYGRNDMDILQLGNGGLTFEEAKSHFTAWALMKSPLLVRQSLSHQSLIPSQNQLR</sequence>
<evidence type="ECO:0000313" key="8">
    <source>
        <dbReference type="EMBL" id="KJA22594.1"/>
    </source>
</evidence>
<evidence type="ECO:0000256" key="1">
    <source>
        <dbReference type="ARBA" id="ARBA00001255"/>
    </source>
</evidence>
<dbReference type="Pfam" id="PF16499">
    <property type="entry name" value="Melibiase_2"/>
    <property type="match status" value="1"/>
</dbReference>
<dbReference type="PANTHER" id="PTHR11452">
    <property type="entry name" value="ALPHA-GALACTOSIDASE/ALPHA-N-ACETYLGALACTOSAMINIDASE"/>
    <property type="match status" value="1"/>
</dbReference>
<feature type="transmembrane region" description="Helical" evidence="7">
    <location>
        <begin position="44"/>
        <end position="71"/>
    </location>
</feature>
<evidence type="ECO:0000256" key="7">
    <source>
        <dbReference type="SAM" id="Phobius"/>
    </source>
</evidence>
<keyword evidence="7" id="KW-0812">Transmembrane</keyword>
<reference evidence="9" key="1">
    <citation type="submission" date="2014-04" db="EMBL/GenBank/DDBJ databases">
        <title>Evolutionary Origins and Diversification of the Mycorrhizal Mutualists.</title>
        <authorList>
            <consortium name="DOE Joint Genome Institute"/>
            <consortium name="Mycorrhizal Genomics Consortium"/>
            <person name="Kohler A."/>
            <person name="Kuo A."/>
            <person name="Nagy L.G."/>
            <person name="Floudas D."/>
            <person name="Copeland A."/>
            <person name="Barry K.W."/>
            <person name="Cichocki N."/>
            <person name="Veneault-Fourrey C."/>
            <person name="LaButti K."/>
            <person name="Lindquist E.A."/>
            <person name="Lipzen A."/>
            <person name="Lundell T."/>
            <person name="Morin E."/>
            <person name="Murat C."/>
            <person name="Riley R."/>
            <person name="Ohm R."/>
            <person name="Sun H."/>
            <person name="Tunlid A."/>
            <person name="Henrissat B."/>
            <person name="Grigoriev I.V."/>
            <person name="Hibbett D.S."/>
            <person name="Martin F."/>
        </authorList>
    </citation>
    <scope>NUCLEOTIDE SEQUENCE [LARGE SCALE GENOMIC DNA]</scope>
    <source>
        <strain evidence="9">FD-334 SS-4</strain>
    </source>
</reference>
<organism evidence="8 9">
    <name type="scientific">Hypholoma sublateritium (strain FD-334 SS-4)</name>
    <dbReference type="NCBI Taxonomy" id="945553"/>
    <lineage>
        <taxon>Eukaryota</taxon>
        <taxon>Fungi</taxon>
        <taxon>Dikarya</taxon>
        <taxon>Basidiomycota</taxon>
        <taxon>Agaricomycotina</taxon>
        <taxon>Agaricomycetes</taxon>
        <taxon>Agaricomycetidae</taxon>
        <taxon>Agaricales</taxon>
        <taxon>Agaricineae</taxon>
        <taxon>Strophariaceae</taxon>
        <taxon>Hypholoma</taxon>
    </lineage>
</organism>
<dbReference type="EMBL" id="KN817548">
    <property type="protein sequence ID" value="KJA22594.1"/>
    <property type="molecule type" value="Genomic_DNA"/>
</dbReference>
<proteinExistence type="inferred from homology"/>
<protein>
    <recommendedName>
        <fullName evidence="3 6">Alpha-galactosidase</fullName>
        <ecNumber evidence="3 6">3.2.1.22</ecNumber>
    </recommendedName>
    <alternativeName>
        <fullName evidence="6">Melibiase</fullName>
    </alternativeName>
</protein>
<comment type="catalytic activity">
    <reaction evidence="1 6">
        <text>Hydrolysis of terminal, non-reducing alpha-D-galactose residues in alpha-D-galactosides, including galactose oligosaccharides, galactomannans and galactolipids.</text>
        <dbReference type="EC" id="3.2.1.22"/>
    </reaction>
</comment>
<dbReference type="PANTHER" id="PTHR11452:SF61">
    <property type="entry name" value="ALPHA-GALACTOSIDASE B-RELATED"/>
    <property type="match status" value="1"/>
</dbReference>
<keyword evidence="7" id="KW-1133">Transmembrane helix</keyword>
<keyword evidence="7" id="KW-0472">Membrane</keyword>
<evidence type="ECO:0000256" key="2">
    <source>
        <dbReference type="ARBA" id="ARBA00009743"/>
    </source>
</evidence>
<dbReference type="SUPFAM" id="SSF51445">
    <property type="entry name" value="(Trans)glycosidases"/>
    <property type="match status" value="1"/>
</dbReference>
<keyword evidence="6" id="KW-1015">Disulfide bond</keyword>
<dbReference type="Gene3D" id="3.20.20.70">
    <property type="entry name" value="Aldolase class I"/>
    <property type="match status" value="1"/>
</dbReference>
<evidence type="ECO:0000256" key="3">
    <source>
        <dbReference type="ARBA" id="ARBA00012755"/>
    </source>
</evidence>
<dbReference type="InterPro" id="IPR002241">
    <property type="entry name" value="Glyco_hydro_27"/>
</dbReference>
<dbReference type="CDD" id="cd14792">
    <property type="entry name" value="GH27"/>
    <property type="match status" value="1"/>
</dbReference>
<keyword evidence="5 6" id="KW-0326">Glycosidase</keyword>
<evidence type="ECO:0000256" key="6">
    <source>
        <dbReference type="RuleBase" id="RU361168"/>
    </source>
</evidence>
<keyword evidence="9" id="KW-1185">Reference proteome</keyword>
<dbReference type="OMA" id="FNCEVEP"/>
<dbReference type="EC" id="3.2.1.22" evidence="3 6"/>
<evidence type="ECO:0000256" key="5">
    <source>
        <dbReference type="ARBA" id="ARBA00023295"/>
    </source>
</evidence>
<dbReference type="InterPro" id="IPR017853">
    <property type="entry name" value="GH"/>
</dbReference>
<evidence type="ECO:0000256" key="4">
    <source>
        <dbReference type="ARBA" id="ARBA00022801"/>
    </source>
</evidence>
<dbReference type="PRINTS" id="PR00740">
    <property type="entry name" value="GLHYDRLASE27"/>
</dbReference>
<comment type="similarity">
    <text evidence="2 6">Belongs to the glycosyl hydrolase 27 family.</text>
</comment>
<dbReference type="OrthoDB" id="3259031at2759"/>
<gene>
    <name evidence="8" type="ORF">HYPSUDRAFT_215595</name>
</gene>
<dbReference type="GO" id="GO:0005975">
    <property type="term" value="P:carbohydrate metabolic process"/>
    <property type="evidence" value="ECO:0007669"/>
    <property type="project" value="InterPro"/>
</dbReference>
<dbReference type="InterPro" id="IPR013785">
    <property type="entry name" value="Aldolase_TIM"/>
</dbReference>
<keyword evidence="4 6" id="KW-0378">Hydrolase</keyword>
<accession>A0A0D2NUR6</accession>
<evidence type="ECO:0000313" key="9">
    <source>
        <dbReference type="Proteomes" id="UP000054270"/>
    </source>
</evidence>
<dbReference type="STRING" id="945553.A0A0D2NUR6"/>
<dbReference type="GO" id="GO:0004557">
    <property type="term" value="F:alpha-galactosidase activity"/>
    <property type="evidence" value="ECO:0007669"/>
    <property type="project" value="UniProtKB-EC"/>
</dbReference>